<feature type="region of interest" description="Disordered" evidence="1">
    <location>
        <begin position="39"/>
        <end position="74"/>
    </location>
</feature>
<proteinExistence type="predicted"/>
<dbReference type="AlphaFoldDB" id="A0A4Z2HS85"/>
<organism evidence="2 3">
    <name type="scientific">Liparis tanakae</name>
    <name type="common">Tanaka's snailfish</name>
    <dbReference type="NCBI Taxonomy" id="230148"/>
    <lineage>
        <taxon>Eukaryota</taxon>
        <taxon>Metazoa</taxon>
        <taxon>Chordata</taxon>
        <taxon>Craniata</taxon>
        <taxon>Vertebrata</taxon>
        <taxon>Euteleostomi</taxon>
        <taxon>Actinopterygii</taxon>
        <taxon>Neopterygii</taxon>
        <taxon>Teleostei</taxon>
        <taxon>Neoteleostei</taxon>
        <taxon>Acanthomorphata</taxon>
        <taxon>Eupercaria</taxon>
        <taxon>Perciformes</taxon>
        <taxon>Cottioidei</taxon>
        <taxon>Cottales</taxon>
        <taxon>Liparidae</taxon>
        <taxon>Liparis</taxon>
    </lineage>
</organism>
<protein>
    <submittedName>
        <fullName evidence="2">Uncharacterized protein</fullName>
    </submittedName>
</protein>
<name>A0A4Z2HS85_9TELE</name>
<evidence type="ECO:0000313" key="2">
    <source>
        <dbReference type="EMBL" id="TNN67672.1"/>
    </source>
</evidence>
<sequence>MDVVSETLGDVQLTSFDFTIPGVAANIYLITTYSRSLSEGTGGLGASTVDSTNAARLQSGSSDPTAQMKKCKPQPTWEHSSALDGVACAWRNIPARLTCCHDVSSGAKRQRNGINSC</sequence>
<evidence type="ECO:0000256" key="1">
    <source>
        <dbReference type="SAM" id="MobiDB-lite"/>
    </source>
</evidence>
<evidence type="ECO:0000313" key="3">
    <source>
        <dbReference type="Proteomes" id="UP000314294"/>
    </source>
</evidence>
<accession>A0A4Z2HS85</accession>
<dbReference type="EMBL" id="SRLO01000200">
    <property type="protein sequence ID" value="TNN67672.1"/>
    <property type="molecule type" value="Genomic_DNA"/>
</dbReference>
<reference evidence="2 3" key="1">
    <citation type="submission" date="2019-03" db="EMBL/GenBank/DDBJ databases">
        <title>First draft genome of Liparis tanakae, snailfish: a comprehensive survey of snailfish specific genes.</title>
        <authorList>
            <person name="Kim W."/>
            <person name="Song I."/>
            <person name="Jeong J.-H."/>
            <person name="Kim D."/>
            <person name="Kim S."/>
            <person name="Ryu S."/>
            <person name="Song J.Y."/>
            <person name="Lee S.K."/>
        </authorList>
    </citation>
    <scope>NUCLEOTIDE SEQUENCE [LARGE SCALE GENOMIC DNA]</scope>
    <source>
        <tissue evidence="2">Muscle</tissue>
    </source>
</reference>
<feature type="compositionally biased region" description="Polar residues" evidence="1">
    <location>
        <begin position="48"/>
        <end position="65"/>
    </location>
</feature>
<gene>
    <name evidence="2" type="ORF">EYF80_022136</name>
</gene>
<dbReference type="Proteomes" id="UP000314294">
    <property type="component" value="Unassembled WGS sequence"/>
</dbReference>
<comment type="caution">
    <text evidence="2">The sequence shown here is derived from an EMBL/GenBank/DDBJ whole genome shotgun (WGS) entry which is preliminary data.</text>
</comment>
<keyword evidence="3" id="KW-1185">Reference proteome</keyword>